<keyword evidence="2" id="KW-0812">Transmembrane</keyword>
<dbReference type="InterPro" id="IPR050194">
    <property type="entry name" value="Glycosyltransferase_grp1"/>
</dbReference>
<dbReference type="GO" id="GO:0016757">
    <property type="term" value="F:glycosyltransferase activity"/>
    <property type="evidence" value="ECO:0007669"/>
    <property type="project" value="UniProtKB-KW"/>
</dbReference>
<name>A0A0D7BAA0_9AGAR</name>
<organism evidence="5 6">
    <name type="scientific">Cylindrobasidium torrendii FP15055 ss-10</name>
    <dbReference type="NCBI Taxonomy" id="1314674"/>
    <lineage>
        <taxon>Eukaryota</taxon>
        <taxon>Fungi</taxon>
        <taxon>Dikarya</taxon>
        <taxon>Basidiomycota</taxon>
        <taxon>Agaricomycotina</taxon>
        <taxon>Agaricomycetes</taxon>
        <taxon>Agaricomycetidae</taxon>
        <taxon>Agaricales</taxon>
        <taxon>Marasmiineae</taxon>
        <taxon>Physalacriaceae</taxon>
        <taxon>Cylindrobasidium</taxon>
    </lineage>
</organism>
<dbReference type="EMBL" id="KN880554">
    <property type="protein sequence ID" value="KIY66441.1"/>
    <property type="molecule type" value="Genomic_DNA"/>
</dbReference>
<dbReference type="CDD" id="cd03814">
    <property type="entry name" value="GT4-like"/>
    <property type="match status" value="1"/>
</dbReference>
<proteinExistence type="predicted"/>
<evidence type="ECO:0000313" key="6">
    <source>
        <dbReference type="Proteomes" id="UP000054007"/>
    </source>
</evidence>
<protein>
    <submittedName>
        <fullName evidence="5">Glycosyltransferase family 4 protein</fullName>
    </submittedName>
</protein>
<dbReference type="InterPro" id="IPR001296">
    <property type="entry name" value="Glyco_trans_1"/>
</dbReference>
<keyword evidence="2" id="KW-0472">Membrane</keyword>
<dbReference type="STRING" id="1314674.A0A0D7BAA0"/>
<keyword evidence="1" id="KW-0328">Glycosyltransferase</keyword>
<dbReference type="InterPro" id="IPR028098">
    <property type="entry name" value="Glyco_trans_4-like_N"/>
</dbReference>
<accession>A0A0D7BAA0</accession>
<evidence type="ECO:0000313" key="5">
    <source>
        <dbReference type="EMBL" id="KIY66441.1"/>
    </source>
</evidence>
<feature type="transmembrane region" description="Helical" evidence="2">
    <location>
        <begin position="488"/>
        <end position="510"/>
    </location>
</feature>
<dbReference type="Pfam" id="PF13439">
    <property type="entry name" value="Glyco_transf_4"/>
    <property type="match status" value="1"/>
</dbReference>
<dbReference type="PANTHER" id="PTHR45947">
    <property type="entry name" value="SULFOQUINOVOSYL TRANSFERASE SQD2"/>
    <property type="match status" value="1"/>
</dbReference>
<evidence type="ECO:0000259" key="4">
    <source>
        <dbReference type="Pfam" id="PF13439"/>
    </source>
</evidence>
<gene>
    <name evidence="5" type="ORF">CYLTODRAFT_398708</name>
</gene>
<keyword evidence="2" id="KW-1133">Transmembrane helix</keyword>
<dbReference type="Gene3D" id="3.40.50.2000">
    <property type="entry name" value="Glycogen Phosphorylase B"/>
    <property type="match status" value="2"/>
</dbReference>
<reference evidence="5 6" key="1">
    <citation type="journal article" date="2015" name="Fungal Genet. Biol.">
        <title>Evolution of novel wood decay mechanisms in Agaricales revealed by the genome sequences of Fistulina hepatica and Cylindrobasidium torrendii.</title>
        <authorList>
            <person name="Floudas D."/>
            <person name="Held B.W."/>
            <person name="Riley R."/>
            <person name="Nagy L.G."/>
            <person name="Koehler G."/>
            <person name="Ransdell A.S."/>
            <person name="Younus H."/>
            <person name="Chow J."/>
            <person name="Chiniquy J."/>
            <person name="Lipzen A."/>
            <person name="Tritt A."/>
            <person name="Sun H."/>
            <person name="Haridas S."/>
            <person name="LaButti K."/>
            <person name="Ohm R.A."/>
            <person name="Kues U."/>
            <person name="Blanchette R.A."/>
            <person name="Grigoriev I.V."/>
            <person name="Minto R.E."/>
            <person name="Hibbett D.S."/>
        </authorList>
    </citation>
    <scope>NUCLEOTIDE SEQUENCE [LARGE SCALE GENOMIC DNA]</scope>
    <source>
        <strain evidence="5 6">FP15055 ss-10</strain>
    </source>
</reference>
<feature type="domain" description="Glycosyl transferase family 1" evidence="3">
    <location>
        <begin position="266"/>
        <end position="396"/>
    </location>
</feature>
<dbReference type="SUPFAM" id="SSF53756">
    <property type="entry name" value="UDP-Glycosyltransferase/glycogen phosphorylase"/>
    <property type="match status" value="1"/>
</dbReference>
<evidence type="ECO:0000259" key="3">
    <source>
        <dbReference type="Pfam" id="PF00534"/>
    </source>
</evidence>
<feature type="domain" description="Glycosyltransferase subfamily 4-like N-terminal" evidence="4">
    <location>
        <begin position="28"/>
        <end position="193"/>
    </location>
</feature>
<evidence type="ECO:0000256" key="1">
    <source>
        <dbReference type="ARBA" id="ARBA00022676"/>
    </source>
</evidence>
<dbReference type="OrthoDB" id="2920394at2759"/>
<dbReference type="Pfam" id="PF00534">
    <property type="entry name" value="Glycos_transf_1"/>
    <property type="match status" value="1"/>
</dbReference>
<keyword evidence="5" id="KW-0808">Transferase</keyword>
<dbReference type="PANTHER" id="PTHR45947:SF3">
    <property type="entry name" value="SULFOQUINOVOSYL TRANSFERASE SQD2"/>
    <property type="match status" value="1"/>
</dbReference>
<dbReference type="Proteomes" id="UP000054007">
    <property type="component" value="Unassembled WGS sequence"/>
</dbReference>
<evidence type="ECO:0000256" key="2">
    <source>
        <dbReference type="SAM" id="Phobius"/>
    </source>
</evidence>
<sequence length="514" mass="56376">MSKSELSCEGKKERLRVALVTENFLPKIDGVTRTLALLLDHLRSIGHQAIICGPDTGITEYAGFPVIGTFGIPLINYPGLKLNFARPRLIRALLEFQPDVIHFADPIWFGAQMLPLVQRYLPGVPCVSSYHTNIPTYLSLFGLPFLEPVAWALTRALHRRCQIVYCPSKSTKRMLEGKGFENVRIWSRGVDTDLFTPAARDDNLRATWGCTPKPASLAAEVADLISTGPNLPLDFSPPPPYACSDVQGLPELTLPPPATITSETQIESKAIVLYVGRLSWEKNLHLLIEAYRLLPAPVRAKSKLVFVGDGPARAELTRMCARFGLDAAFMGHHQGTRLAALFASASVFAFPSYTETFGQVVLEALASGLPVVGLRAPGTADLVEDGYTGLLLSVRDSMSTVFGEAEIPGLGVFRREMSGENLRRYAVGYAALLESLICDRALRTAMGQRARVKAAKMRWWDAMDVVVKGYEELSLSSSPALPVQRRTGWTFCSLLVSASIVVLTTMHVYWGTPQ</sequence>
<keyword evidence="6" id="KW-1185">Reference proteome</keyword>
<dbReference type="AlphaFoldDB" id="A0A0D7BAA0"/>